<evidence type="ECO:0000313" key="6">
    <source>
        <dbReference type="Proteomes" id="UP001199642"/>
    </source>
</evidence>
<evidence type="ECO:0000256" key="1">
    <source>
        <dbReference type="ARBA" id="ARBA00010062"/>
    </source>
</evidence>
<dbReference type="PANTHER" id="PTHR30483">
    <property type="entry name" value="LEUCINE-SPECIFIC-BINDING PROTEIN"/>
    <property type="match status" value="1"/>
</dbReference>
<dbReference type="InterPro" id="IPR051010">
    <property type="entry name" value="BCAA_transport"/>
</dbReference>
<dbReference type="EMBL" id="CP082781">
    <property type="protein sequence ID" value="UGS26096.1"/>
    <property type="molecule type" value="Genomic_DNA"/>
</dbReference>
<dbReference type="RefSeq" id="WP_231819810.1">
    <property type="nucleotide sequence ID" value="NZ_CP082781.1"/>
</dbReference>
<feature type="signal peptide" evidence="3">
    <location>
        <begin position="1"/>
        <end position="23"/>
    </location>
</feature>
<dbReference type="Pfam" id="PF13458">
    <property type="entry name" value="Peripla_BP_6"/>
    <property type="match status" value="1"/>
</dbReference>
<dbReference type="SUPFAM" id="SSF53822">
    <property type="entry name" value="Periplasmic binding protein-like I"/>
    <property type="match status" value="1"/>
</dbReference>
<keyword evidence="6" id="KW-1185">Reference proteome</keyword>
<dbReference type="PANTHER" id="PTHR30483:SF6">
    <property type="entry name" value="PERIPLASMIC BINDING PROTEIN OF ABC TRANSPORTER FOR NATURAL AMINO ACIDS"/>
    <property type="match status" value="1"/>
</dbReference>
<evidence type="ECO:0000256" key="3">
    <source>
        <dbReference type="SAM" id="SignalP"/>
    </source>
</evidence>
<protein>
    <submittedName>
        <fullName evidence="5">ABC transporter substrate-binding protein</fullName>
    </submittedName>
</protein>
<proteinExistence type="inferred from homology"/>
<sequence>MSRHRILGVAAATVAALALTACAGDDAGASSSGSTADGGDPIIIGLDEDSTGPGASYATIAGDTVRMAVDEINADGGILGREVRIVVGNDESDPTKTPSIVRKLVDDGAHAIILATGGGSVLQAKAVAKQAGITAVAPVAITTSVGLPPDNEFTYMLANGLDDYASVYCGAFEEMGYEKLAILADTTPAIDNIAGLLVPGLEECIDIVAEESAPVDAADLGAQTARIKQADPDVVLVMSVGGNFEVLAHNTLDPQLPDVLRFSLASIGNQPDAWDRANPGALAEVVYMGSIDTKNAATAALEEKLKKANGDDYRLTAYDAQAYDTVHLLKAAIEEAGGTEDLTAIRDAFDAISAYPAAFGQDGFTLSFSPDKHIGADSLCGLVLSGFDEDNQPSGAWPEYQVTC</sequence>
<organism evidence="5 6">
    <name type="scientific">Microbacterium resistens</name>
    <dbReference type="NCBI Taxonomy" id="156977"/>
    <lineage>
        <taxon>Bacteria</taxon>
        <taxon>Bacillati</taxon>
        <taxon>Actinomycetota</taxon>
        <taxon>Actinomycetes</taxon>
        <taxon>Micrococcales</taxon>
        <taxon>Microbacteriaceae</taxon>
        <taxon>Microbacterium</taxon>
    </lineage>
</organism>
<dbReference type="InterPro" id="IPR028081">
    <property type="entry name" value="Leu-bd"/>
</dbReference>
<dbReference type="InterPro" id="IPR028082">
    <property type="entry name" value="Peripla_BP_I"/>
</dbReference>
<evidence type="ECO:0000259" key="4">
    <source>
        <dbReference type="Pfam" id="PF13458"/>
    </source>
</evidence>
<comment type="similarity">
    <text evidence="1">Belongs to the leucine-binding protein family.</text>
</comment>
<dbReference type="PROSITE" id="PS51257">
    <property type="entry name" value="PROKAR_LIPOPROTEIN"/>
    <property type="match status" value="1"/>
</dbReference>
<evidence type="ECO:0000313" key="5">
    <source>
        <dbReference type="EMBL" id="UGS26096.1"/>
    </source>
</evidence>
<dbReference type="Proteomes" id="UP001199642">
    <property type="component" value="Chromosome"/>
</dbReference>
<accession>A0ABY3RTP5</accession>
<dbReference type="Gene3D" id="3.40.50.2300">
    <property type="match status" value="2"/>
</dbReference>
<gene>
    <name evidence="5" type="ORF">K8F61_15845</name>
</gene>
<feature type="domain" description="Leucine-binding protein" evidence="4">
    <location>
        <begin position="41"/>
        <end position="365"/>
    </location>
</feature>
<keyword evidence="2 3" id="KW-0732">Signal</keyword>
<evidence type="ECO:0000256" key="2">
    <source>
        <dbReference type="ARBA" id="ARBA00022729"/>
    </source>
</evidence>
<reference evidence="5 6" key="1">
    <citation type="submission" date="2023-01" db="EMBL/GenBank/DDBJ databases">
        <title>Characterization of estradiol degrading bacteria Microbacterium sp. MZT7 and reveal degrading genes through genome analysis.</title>
        <authorList>
            <person name="Hao P."/>
            <person name="Gao Y."/>
        </authorList>
    </citation>
    <scope>NUCLEOTIDE SEQUENCE [LARGE SCALE GENOMIC DNA]</scope>
    <source>
        <strain evidence="5 6">MZT7</strain>
    </source>
</reference>
<name>A0ABY3RTP5_9MICO</name>
<feature type="chain" id="PRO_5045935646" evidence="3">
    <location>
        <begin position="24"/>
        <end position="404"/>
    </location>
</feature>